<organism evidence="1 2">
    <name type="scientific">Desmophyllum pertusum</name>
    <dbReference type="NCBI Taxonomy" id="174260"/>
    <lineage>
        <taxon>Eukaryota</taxon>
        <taxon>Metazoa</taxon>
        <taxon>Cnidaria</taxon>
        <taxon>Anthozoa</taxon>
        <taxon>Hexacorallia</taxon>
        <taxon>Scleractinia</taxon>
        <taxon>Caryophylliina</taxon>
        <taxon>Caryophylliidae</taxon>
        <taxon>Desmophyllum</taxon>
    </lineage>
</organism>
<comment type="caution">
    <text evidence="1">The sequence shown here is derived from an EMBL/GenBank/DDBJ whole genome shotgun (WGS) entry which is preliminary data.</text>
</comment>
<protein>
    <submittedName>
        <fullName evidence="1">Uncharacterized protein</fullName>
    </submittedName>
</protein>
<gene>
    <name evidence="1" type="ORF">OS493_021657</name>
</gene>
<sequence length="101" mass="11053">MAHFEPVNVLSRDGLNVSFSFCKRAMSTCSTERLHNMLTGRKADCALDGHVCHTGASLSSSCCSSPLTCSLSGLVKVFHQYREQNAKAERQTKINSIANCR</sequence>
<keyword evidence="2" id="KW-1185">Reference proteome</keyword>
<dbReference type="Proteomes" id="UP001163046">
    <property type="component" value="Unassembled WGS sequence"/>
</dbReference>
<evidence type="ECO:0000313" key="1">
    <source>
        <dbReference type="EMBL" id="KAJ7330728.1"/>
    </source>
</evidence>
<dbReference type="EMBL" id="MU827791">
    <property type="protein sequence ID" value="KAJ7330728.1"/>
    <property type="molecule type" value="Genomic_DNA"/>
</dbReference>
<evidence type="ECO:0000313" key="2">
    <source>
        <dbReference type="Proteomes" id="UP001163046"/>
    </source>
</evidence>
<name>A0A9X0CG33_9CNID</name>
<accession>A0A9X0CG33</accession>
<proteinExistence type="predicted"/>
<reference evidence="1" key="1">
    <citation type="submission" date="2023-01" db="EMBL/GenBank/DDBJ databases">
        <title>Genome assembly of the deep-sea coral Lophelia pertusa.</title>
        <authorList>
            <person name="Herrera S."/>
            <person name="Cordes E."/>
        </authorList>
    </citation>
    <scope>NUCLEOTIDE SEQUENCE</scope>
    <source>
        <strain evidence="1">USNM1676648</strain>
        <tissue evidence="1">Polyp</tissue>
    </source>
</reference>
<dbReference type="AlphaFoldDB" id="A0A9X0CG33"/>